<evidence type="ECO:0000313" key="2">
    <source>
        <dbReference type="Proteomes" id="UP000076532"/>
    </source>
</evidence>
<proteinExistence type="predicted"/>
<accession>A0A166MR86</accession>
<sequence length="211" mass="24152">MPPRKYETYLIYGPSLNGGLPFGPGSNKYSRVCRNSTNRIRYSSAIEIEANELRKLDETSKELKKEEERFIFHIRELNQYLSRADCKVGLQGFTDVDHIIPARLFTACDIFAKVVARRSWTPTTAYVEDIEGQVNVIKGMTVHVREILKIVIPWNATFRLLLTKLESPDMDQESQEAETIARDMHQQLTLFYESYVLGGATSEEDTPVDAQ</sequence>
<protein>
    <submittedName>
        <fullName evidence="1">Uncharacterized protein</fullName>
    </submittedName>
</protein>
<dbReference type="EMBL" id="KV417527">
    <property type="protein sequence ID" value="KZP24232.1"/>
    <property type="molecule type" value="Genomic_DNA"/>
</dbReference>
<dbReference type="AlphaFoldDB" id="A0A166MR86"/>
<keyword evidence="2" id="KW-1185">Reference proteome</keyword>
<reference evidence="1 2" key="1">
    <citation type="journal article" date="2016" name="Mol. Biol. Evol.">
        <title>Comparative Genomics of Early-Diverging Mushroom-Forming Fungi Provides Insights into the Origins of Lignocellulose Decay Capabilities.</title>
        <authorList>
            <person name="Nagy L.G."/>
            <person name="Riley R."/>
            <person name="Tritt A."/>
            <person name="Adam C."/>
            <person name="Daum C."/>
            <person name="Floudas D."/>
            <person name="Sun H."/>
            <person name="Yadav J.S."/>
            <person name="Pangilinan J."/>
            <person name="Larsson K.H."/>
            <person name="Matsuura K."/>
            <person name="Barry K."/>
            <person name="Labutti K."/>
            <person name="Kuo R."/>
            <person name="Ohm R.A."/>
            <person name="Bhattacharya S.S."/>
            <person name="Shirouzu T."/>
            <person name="Yoshinaga Y."/>
            <person name="Martin F.M."/>
            <person name="Grigoriev I.V."/>
            <person name="Hibbett D.S."/>
        </authorList>
    </citation>
    <scope>NUCLEOTIDE SEQUENCE [LARGE SCALE GENOMIC DNA]</scope>
    <source>
        <strain evidence="1 2">CBS 109695</strain>
    </source>
</reference>
<dbReference type="Proteomes" id="UP000076532">
    <property type="component" value="Unassembled WGS sequence"/>
</dbReference>
<name>A0A166MR86_9AGAM</name>
<gene>
    <name evidence="1" type="ORF">FIBSPDRAFT_857282</name>
</gene>
<organism evidence="1 2">
    <name type="scientific">Athelia psychrophila</name>
    <dbReference type="NCBI Taxonomy" id="1759441"/>
    <lineage>
        <taxon>Eukaryota</taxon>
        <taxon>Fungi</taxon>
        <taxon>Dikarya</taxon>
        <taxon>Basidiomycota</taxon>
        <taxon>Agaricomycotina</taxon>
        <taxon>Agaricomycetes</taxon>
        <taxon>Agaricomycetidae</taxon>
        <taxon>Atheliales</taxon>
        <taxon>Atheliaceae</taxon>
        <taxon>Athelia</taxon>
    </lineage>
</organism>
<evidence type="ECO:0000313" key="1">
    <source>
        <dbReference type="EMBL" id="KZP24232.1"/>
    </source>
</evidence>